<keyword evidence="2" id="KW-0964">Secreted</keyword>
<comment type="subcellular location">
    <subcellularLocation>
        <location evidence="1">Secreted</location>
    </subcellularLocation>
</comment>
<dbReference type="InterPro" id="IPR001343">
    <property type="entry name" value="Hemolysn_Ca-bd"/>
</dbReference>
<gene>
    <name evidence="4" type="ORF">FHG71_12440</name>
</gene>
<accession>A0A5C4NBJ3</accession>
<dbReference type="InterPro" id="IPR050557">
    <property type="entry name" value="RTX_toxin/Mannuronan_C5-epim"/>
</dbReference>
<name>A0A5C4NBJ3_9RHOB</name>
<evidence type="ECO:0000313" key="5">
    <source>
        <dbReference type="Proteomes" id="UP000305709"/>
    </source>
</evidence>
<dbReference type="AlphaFoldDB" id="A0A5C4NBJ3"/>
<evidence type="ECO:0008006" key="6">
    <source>
        <dbReference type="Google" id="ProtNLM"/>
    </source>
</evidence>
<evidence type="ECO:0000313" key="4">
    <source>
        <dbReference type="EMBL" id="TNC70946.1"/>
    </source>
</evidence>
<dbReference type="Proteomes" id="UP000305709">
    <property type="component" value="Unassembled WGS sequence"/>
</dbReference>
<reference evidence="4 5" key="1">
    <citation type="submission" date="2019-06" db="EMBL/GenBank/DDBJ databases">
        <authorList>
            <person name="Jiang L."/>
        </authorList>
    </citation>
    <scope>NUCLEOTIDE SEQUENCE [LARGE SCALE GENOMIC DNA]</scope>
    <source>
        <strain evidence="4 5">YIM 48858</strain>
    </source>
</reference>
<dbReference type="SUPFAM" id="SSF51120">
    <property type="entry name" value="beta-Roll"/>
    <property type="match status" value="6"/>
</dbReference>
<dbReference type="RefSeq" id="WP_139082011.1">
    <property type="nucleotide sequence ID" value="NZ_VDFV01000016.1"/>
</dbReference>
<dbReference type="EMBL" id="VDFV01000016">
    <property type="protein sequence ID" value="TNC70946.1"/>
    <property type="molecule type" value="Genomic_DNA"/>
</dbReference>
<evidence type="ECO:0000256" key="3">
    <source>
        <dbReference type="SAM" id="MobiDB-lite"/>
    </source>
</evidence>
<dbReference type="GO" id="GO:0005576">
    <property type="term" value="C:extracellular region"/>
    <property type="evidence" value="ECO:0007669"/>
    <property type="project" value="UniProtKB-SubCell"/>
</dbReference>
<organism evidence="4 5">
    <name type="scientific">Rubellimicrobium roseum</name>
    <dbReference type="NCBI Taxonomy" id="687525"/>
    <lineage>
        <taxon>Bacteria</taxon>
        <taxon>Pseudomonadati</taxon>
        <taxon>Pseudomonadota</taxon>
        <taxon>Alphaproteobacteria</taxon>
        <taxon>Rhodobacterales</taxon>
        <taxon>Roseobacteraceae</taxon>
        <taxon>Rubellimicrobium</taxon>
    </lineage>
</organism>
<dbReference type="InterPro" id="IPR018511">
    <property type="entry name" value="Hemolysin-typ_Ca-bd_CS"/>
</dbReference>
<dbReference type="OrthoDB" id="9342475at2"/>
<dbReference type="Pfam" id="PF00353">
    <property type="entry name" value="HemolysinCabind"/>
    <property type="match status" value="14"/>
</dbReference>
<keyword evidence="5" id="KW-1185">Reference proteome</keyword>
<comment type="caution">
    <text evidence="4">The sequence shown here is derived from an EMBL/GenBank/DDBJ whole genome shotgun (WGS) entry which is preliminary data.</text>
</comment>
<feature type="region of interest" description="Disordered" evidence="3">
    <location>
        <begin position="468"/>
        <end position="495"/>
    </location>
</feature>
<sequence length="968" mass="96269">MPSVASGSSVTALEGFTTILDTLKSATGMRSLSSDSVTYVSGGKTYLISGADLVVTGGALASGTITGIRSNNSFSYTVTNINLTVSEIKTAITSERSGVSTALDNLLINHEGGWTVRGNGLVNTATGSKLKGTTTWNLQSGNDRMTGGIGGDTINGGDGNDSLSGGKGADTLNGGNGADILDGGLNTSSTNVNVDKLNGGAGNDTFRISQAKGLDVVDGGADSDTVFVQGSRLTISDYSLSNVEIVAAASVGATLLGGTGNDSIGVDYTIGGANLKSFKVIDGKAGDDTIKGSAKAETILGGGGADSIEGGSGNDVLNGGASDGAIDTLKGGDDNDLFLLSGNTGADTIVGGEGIDTIRVTGMTVNGVTSFSMEDLANTSEVENLITTSGSVRLNGRTTADLINVTGGYAVSGFVTIDGKAGNDHIKGTAGINTLFGDDGVDSLIGAGGSDKLYGGAGDDTIWGDAGDNTTSLGAGRDEIDGGAGQDTLNGEFGNDKLNGGANDAAVDTINGGEGNDTFTLGGGSGADIITGGNGTDTVEAIGTLNSLTKKTVFDFALLAGMSGIEVLHSTSSSAVLQGTDNGNSIGSTTTNGVTTFGYEITNFATIDGGKGDDTISGSLDGEDIAGGEGNDVLLGRGNRDTIDGGVGNDIIHGDFATGTVIDVAGNDVLDGGDGADQIYGEDGTDELNGGADDGAADSLYGGAGDDTIWLSSAGGSDVVRGGDGYDVIKTTGTVFLASNLSSMLVSGVEEVSTITTKTLQGSSGDDTLGVDYKLTGFGVVDGGDGNDLIVSSSSSSKAETFSGGTGNDEIRGFNGSDDLIGNAGNDILKGDAGQTDVAQSAPGNDELYGGAGDDQLFGEAGDDLLQGGAGNDTLNGGDGADTFLFMDFTDMGADSATTDTITKFEAGIDKIDLLWLGSLTWVDALSEGDVDQVTFADGMIQIDNDDDLDAEYVINIAIGTVSELDLA</sequence>
<dbReference type="GO" id="GO:0005509">
    <property type="term" value="F:calcium ion binding"/>
    <property type="evidence" value="ECO:0007669"/>
    <property type="project" value="InterPro"/>
</dbReference>
<dbReference type="Gene3D" id="2.150.10.10">
    <property type="entry name" value="Serralysin-like metalloprotease, C-terminal"/>
    <property type="match status" value="8"/>
</dbReference>
<proteinExistence type="predicted"/>
<dbReference type="PANTHER" id="PTHR38340">
    <property type="entry name" value="S-LAYER PROTEIN"/>
    <property type="match status" value="1"/>
</dbReference>
<dbReference type="PANTHER" id="PTHR38340:SF1">
    <property type="entry name" value="S-LAYER PROTEIN"/>
    <property type="match status" value="1"/>
</dbReference>
<protein>
    <recommendedName>
        <fullName evidence="6">Calcium-binding protein</fullName>
    </recommendedName>
</protein>
<dbReference type="PRINTS" id="PR00313">
    <property type="entry name" value="CABNDNGRPT"/>
</dbReference>
<dbReference type="InterPro" id="IPR011049">
    <property type="entry name" value="Serralysin-like_metalloprot_C"/>
</dbReference>
<dbReference type="PROSITE" id="PS00330">
    <property type="entry name" value="HEMOLYSIN_CALCIUM"/>
    <property type="match status" value="5"/>
</dbReference>
<evidence type="ECO:0000256" key="1">
    <source>
        <dbReference type="ARBA" id="ARBA00004613"/>
    </source>
</evidence>
<evidence type="ECO:0000256" key="2">
    <source>
        <dbReference type="ARBA" id="ARBA00022525"/>
    </source>
</evidence>